<protein>
    <submittedName>
        <fullName evidence="1">Uncharacterized protein</fullName>
    </submittedName>
</protein>
<reference evidence="1 2" key="1">
    <citation type="journal article" date="2015" name="Genome Announc.">
        <title>Closed Genome Sequence of Octadecabacter temperatus SB1, the First Mesophilic Species of the Genus Octadecabacter.</title>
        <authorList>
            <person name="Voget S."/>
            <person name="Billerbeck S."/>
            <person name="Simon M."/>
            <person name="Daniel R."/>
        </authorList>
    </citation>
    <scope>NUCLEOTIDE SEQUENCE [LARGE SCALE GENOMIC DNA]</scope>
    <source>
        <strain evidence="1 2">SB1</strain>
    </source>
</reference>
<dbReference type="PATRIC" id="fig|1458307.3.peg.2240"/>
<name>A0A0K0Y724_9RHOB</name>
<dbReference type="OrthoDB" id="8451710at2"/>
<dbReference type="AlphaFoldDB" id="A0A0K0Y724"/>
<dbReference type="Proteomes" id="UP000067444">
    <property type="component" value="Chromosome"/>
</dbReference>
<gene>
    <name evidence="1" type="ORF">OSB_22220</name>
</gene>
<organism evidence="1 2">
    <name type="scientific">Octadecabacter temperatus</name>
    <dbReference type="NCBI Taxonomy" id="1458307"/>
    <lineage>
        <taxon>Bacteria</taxon>
        <taxon>Pseudomonadati</taxon>
        <taxon>Pseudomonadota</taxon>
        <taxon>Alphaproteobacteria</taxon>
        <taxon>Rhodobacterales</taxon>
        <taxon>Roseobacteraceae</taxon>
        <taxon>Octadecabacter</taxon>
    </lineage>
</organism>
<accession>A0A0K0Y724</accession>
<dbReference type="RefSeq" id="WP_049835037.1">
    <property type="nucleotide sequence ID" value="NZ_CP012160.1"/>
</dbReference>
<proteinExistence type="predicted"/>
<dbReference type="STRING" id="1458307.OSB_22220"/>
<dbReference type="EMBL" id="CP012160">
    <property type="protein sequence ID" value="AKS46759.1"/>
    <property type="molecule type" value="Genomic_DNA"/>
</dbReference>
<sequence length="198" mass="21531">MRLDHLAIAAETLEEGVAWAQDRLGIVFQGGGKHERYGTHNKLAALHGGIYLEVIAIDPAASSDGPRWFGLDDFSGPPRLVNWICEPYVLQPLLVHGMQSVPMSRGDLRWDMGVPPDGSLPMGGGFPTVLSWHTDVPPGVTLGSSGLVLEELTVRHPKALEIATELEGVFKDDRVTFHADDNVALSARFCNDNRTVTL</sequence>
<evidence type="ECO:0000313" key="1">
    <source>
        <dbReference type="EMBL" id="AKS46759.1"/>
    </source>
</evidence>
<dbReference type="InterPro" id="IPR029068">
    <property type="entry name" value="Glyas_Bleomycin-R_OHBP_Dase"/>
</dbReference>
<dbReference type="Gene3D" id="3.10.180.10">
    <property type="entry name" value="2,3-Dihydroxybiphenyl 1,2-Dioxygenase, domain 1"/>
    <property type="match status" value="1"/>
</dbReference>
<dbReference type="KEGG" id="otm:OSB_22220"/>
<dbReference type="Pfam" id="PF13468">
    <property type="entry name" value="Glyoxalase_3"/>
    <property type="match status" value="1"/>
</dbReference>
<dbReference type="InterPro" id="IPR025870">
    <property type="entry name" value="Glyoxalase-like_dom"/>
</dbReference>
<evidence type="ECO:0000313" key="2">
    <source>
        <dbReference type="Proteomes" id="UP000067444"/>
    </source>
</evidence>
<keyword evidence="2" id="KW-1185">Reference proteome</keyword>